<dbReference type="InterPro" id="IPR057038">
    <property type="entry name" value="FBX41/ZN365_Znf-C2H2"/>
</dbReference>
<accession>A0A0F9PR60</accession>
<dbReference type="Gene3D" id="3.30.160.60">
    <property type="entry name" value="Classic Zinc Finger"/>
    <property type="match status" value="2"/>
</dbReference>
<proteinExistence type="predicted"/>
<name>A0A0F9PR60_9ZZZZ</name>
<dbReference type="SUPFAM" id="SSF57667">
    <property type="entry name" value="beta-beta-alpha zinc fingers"/>
    <property type="match status" value="1"/>
</dbReference>
<dbReference type="Pfam" id="PF00096">
    <property type="entry name" value="zf-C2H2"/>
    <property type="match status" value="1"/>
</dbReference>
<evidence type="ECO:0000313" key="2">
    <source>
        <dbReference type="EMBL" id="KKN03566.1"/>
    </source>
</evidence>
<evidence type="ECO:0000259" key="1">
    <source>
        <dbReference type="PROSITE" id="PS50157"/>
    </source>
</evidence>
<dbReference type="PROSITE" id="PS00028">
    <property type="entry name" value="ZINC_FINGER_C2H2_1"/>
    <property type="match status" value="2"/>
</dbReference>
<organism evidence="2">
    <name type="scientific">marine sediment metagenome</name>
    <dbReference type="NCBI Taxonomy" id="412755"/>
    <lineage>
        <taxon>unclassified sequences</taxon>
        <taxon>metagenomes</taxon>
        <taxon>ecological metagenomes</taxon>
    </lineage>
</organism>
<feature type="domain" description="C2H2-type" evidence="1">
    <location>
        <begin position="36"/>
        <end position="64"/>
    </location>
</feature>
<dbReference type="Pfam" id="PF23165">
    <property type="entry name" value="zf-C2H2_FBX41"/>
    <property type="match status" value="1"/>
</dbReference>
<dbReference type="EMBL" id="LAZR01005020">
    <property type="protein sequence ID" value="KKN03566.1"/>
    <property type="molecule type" value="Genomic_DNA"/>
</dbReference>
<protein>
    <recommendedName>
        <fullName evidence="1">C2H2-type domain-containing protein</fullName>
    </recommendedName>
</protein>
<dbReference type="PROSITE" id="PS50157">
    <property type="entry name" value="ZINC_FINGER_C2H2_2"/>
    <property type="match status" value="2"/>
</dbReference>
<comment type="caution">
    <text evidence="2">The sequence shown here is derived from an EMBL/GenBank/DDBJ whole genome shotgun (WGS) entry which is preliminary data.</text>
</comment>
<dbReference type="SMART" id="SM00355">
    <property type="entry name" value="ZnF_C2H2"/>
    <property type="match status" value="2"/>
</dbReference>
<reference evidence="2" key="1">
    <citation type="journal article" date="2015" name="Nature">
        <title>Complex archaea that bridge the gap between prokaryotes and eukaryotes.</title>
        <authorList>
            <person name="Spang A."/>
            <person name="Saw J.H."/>
            <person name="Jorgensen S.L."/>
            <person name="Zaremba-Niedzwiedzka K."/>
            <person name="Martijn J."/>
            <person name="Lind A.E."/>
            <person name="van Eijk R."/>
            <person name="Schleper C."/>
            <person name="Guy L."/>
            <person name="Ettema T.J."/>
        </authorList>
    </citation>
    <scope>NUCLEOTIDE SEQUENCE</scope>
</reference>
<sequence>MKFFKKFECEACHRKFSQQEELMQHQQVVHYKDLPYDCKACNETFSSMEEMRTHLQRKHSYKKDRD</sequence>
<gene>
    <name evidence="2" type="ORF">LCGC14_1106350</name>
</gene>
<dbReference type="InterPro" id="IPR013087">
    <property type="entry name" value="Znf_C2H2_type"/>
</dbReference>
<dbReference type="InterPro" id="IPR036236">
    <property type="entry name" value="Znf_C2H2_sf"/>
</dbReference>
<feature type="domain" description="C2H2-type" evidence="1">
    <location>
        <begin position="7"/>
        <end position="35"/>
    </location>
</feature>
<dbReference type="AlphaFoldDB" id="A0A0F9PR60"/>